<dbReference type="SUPFAM" id="SSF53474">
    <property type="entry name" value="alpha/beta-Hydrolases"/>
    <property type="match status" value="1"/>
</dbReference>
<dbReference type="AlphaFoldDB" id="A0A2W1BFY6"/>
<protein>
    <recommendedName>
        <fullName evidence="3">AB hydrolase-1 domain-containing protein</fullName>
    </recommendedName>
</protein>
<name>A0A2W1BFY6_HELAM</name>
<keyword evidence="2" id="KW-1185">Reference proteome</keyword>
<evidence type="ECO:0000313" key="2">
    <source>
        <dbReference type="Proteomes" id="UP000249218"/>
    </source>
</evidence>
<dbReference type="InterPro" id="IPR029058">
    <property type="entry name" value="AB_hydrolase_fold"/>
</dbReference>
<evidence type="ECO:0008006" key="3">
    <source>
        <dbReference type="Google" id="ProtNLM"/>
    </source>
</evidence>
<dbReference type="Proteomes" id="UP000249218">
    <property type="component" value="Unassembled WGS sequence"/>
</dbReference>
<evidence type="ECO:0000313" key="1">
    <source>
        <dbReference type="EMBL" id="PZC73191.1"/>
    </source>
</evidence>
<dbReference type="Gene3D" id="3.40.50.1820">
    <property type="entry name" value="alpha/beta hydrolase"/>
    <property type="match status" value="1"/>
</dbReference>
<dbReference type="EMBL" id="KZ150120">
    <property type="protein sequence ID" value="PZC73191.1"/>
    <property type="molecule type" value="Genomic_DNA"/>
</dbReference>
<organism evidence="1 2">
    <name type="scientific">Helicoverpa armigera</name>
    <name type="common">Cotton bollworm</name>
    <name type="synonym">Heliothis armigera</name>
    <dbReference type="NCBI Taxonomy" id="29058"/>
    <lineage>
        <taxon>Eukaryota</taxon>
        <taxon>Metazoa</taxon>
        <taxon>Ecdysozoa</taxon>
        <taxon>Arthropoda</taxon>
        <taxon>Hexapoda</taxon>
        <taxon>Insecta</taxon>
        <taxon>Pterygota</taxon>
        <taxon>Neoptera</taxon>
        <taxon>Endopterygota</taxon>
        <taxon>Lepidoptera</taxon>
        <taxon>Glossata</taxon>
        <taxon>Ditrysia</taxon>
        <taxon>Noctuoidea</taxon>
        <taxon>Noctuidae</taxon>
        <taxon>Heliothinae</taxon>
        <taxon>Helicoverpa</taxon>
    </lineage>
</organism>
<dbReference type="OrthoDB" id="6431331at2759"/>
<proteinExistence type="predicted"/>
<reference evidence="1 2" key="1">
    <citation type="journal article" date="2017" name="BMC Biol.">
        <title>Genomic innovations, transcriptional plasticity and gene loss underlying the evolution and divergence of two highly polyphagous and invasive Helicoverpa pest species.</title>
        <authorList>
            <person name="Pearce S.L."/>
            <person name="Clarke D.F."/>
            <person name="East P.D."/>
            <person name="Elfekih S."/>
            <person name="Gordon K.H."/>
            <person name="Jermiin L.S."/>
            <person name="McGaughran A."/>
            <person name="Oakeshott J.G."/>
            <person name="Papanikolaou A."/>
            <person name="Perera O.P."/>
            <person name="Rane R.V."/>
            <person name="Richards S."/>
            <person name="Tay W.T."/>
            <person name="Walsh T.K."/>
            <person name="Anderson A."/>
            <person name="Anderson C.J."/>
            <person name="Asgari S."/>
            <person name="Board P.G."/>
            <person name="Bretschneider A."/>
            <person name="Campbell P.M."/>
            <person name="Chertemps T."/>
            <person name="Christeller J.T."/>
            <person name="Coppin C.W."/>
            <person name="Downes S.J."/>
            <person name="Duan G."/>
            <person name="Farnsworth C.A."/>
            <person name="Good R.T."/>
            <person name="Han L.B."/>
            <person name="Han Y.C."/>
            <person name="Hatje K."/>
            <person name="Horne I."/>
            <person name="Huang Y.P."/>
            <person name="Hughes D.S."/>
            <person name="Jacquin-Joly E."/>
            <person name="James W."/>
            <person name="Jhangiani S."/>
            <person name="Kollmar M."/>
            <person name="Kuwar S.S."/>
            <person name="Li S."/>
            <person name="Liu N.Y."/>
            <person name="Maibeche M.T."/>
            <person name="Miller J.R."/>
            <person name="Montagne N."/>
            <person name="Perry T."/>
            <person name="Qu J."/>
            <person name="Song S.V."/>
            <person name="Sutton G.G."/>
            <person name="Vogel H."/>
            <person name="Walenz B.P."/>
            <person name="Xu W."/>
            <person name="Zhang H.J."/>
            <person name="Zou Z."/>
            <person name="Batterham P."/>
            <person name="Edwards O.R."/>
            <person name="Feyereisen R."/>
            <person name="Gibbs R.A."/>
            <person name="Heckel D.G."/>
            <person name="McGrath A."/>
            <person name="Robin C."/>
            <person name="Scherer S.E."/>
            <person name="Worley K.C."/>
            <person name="Wu Y.D."/>
        </authorList>
    </citation>
    <scope>NUCLEOTIDE SEQUENCE [LARGE SCALE GENOMIC DNA]</scope>
    <source>
        <strain evidence="1">Harm_GR_Male_#8</strain>
        <tissue evidence="1">Whole organism</tissue>
    </source>
</reference>
<accession>A0A2W1BFY6</accession>
<gene>
    <name evidence="1" type="primary">HaOG209923</name>
    <name evidence="1" type="ORF">B5X24_HaOG209923</name>
</gene>
<sequence>MSENYYQREYMKNLFAMYLSWDNRLKNLAPTNYGNEYYFEIFKNIPPTLLVHASDGAKNIPRDNNWREGAKQLLDKMESLENFHRVNVEGLHDVHYTHPEKVAPHVIKFLENKVNSKL</sequence>